<dbReference type="InterPro" id="IPR039657">
    <property type="entry name" value="Dimethylallyltransferase"/>
</dbReference>
<evidence type="ECO:0000256" key="3">
    <source>
        <dbReference type="ARBA" id="ARBA00012665"/>
    </source>
</evidence>
<keyword evidence="8 11" id="KW-0067">ATP-binding</keyword>
<evidence type="ECO:0000313" key="13">
    <source>
        <dbReference type="Proteomes" id="UP001189122"/>
    </source>
</evidence>
<keyword evidence="6" id="KW-0203">Cytokinin biosynthesis</keyword>
<protein>
    <recommendedName>
        <fullName evidence="3">tRNA dimethylallyltransferase</fullName>
        <ecNumber evidence="3">2.5.1.75</ecNumber>
    </recommendedName>
</protein>
<comment type="similarity">
    <text evidence="2 11">Belongs to the IPP transferase family.</text>
</comment>
<evidence type="ECO:0000256" key="11">
    <source>
        <dbReference type="RuleBase" id="RU003785"/>
    </source>
</evidence>
<sequence>MSTAAGLRTWSFRFASSTGWTPFFSGLRKRRRIPPSSRQRKLFAAASADSGRTARGRSKVVVISGPTGAGKSRLALELAKRVGGEIISADSIQVYRGLDVGSAKSLISEREEVPHHLIDIMDPSEEYSVGQFFDDARGTTEEILERGGVPIVVGGTGLYLRWYIYGKPDVPVATKEISGEASSQIMHLQESGRWEEAVDLVAEAGDPNVRSLPQNDWYRLRRSLEIIKSSGSPPSAFPVPYESFKKQLISSPSSQRSDGAADALRSLDYDFICFFLSTPRLDLYRSIDLRCEEMIVECPGILSEASWLLDQGLLPNTTSATRAIGYRQAMDYLLHCRHLRGQCSPGDFYAFLGEFQKASRNFSKRQITWFRSEQIYQWLDASKPMEDVLSFICDSFHDPSGKLTVPGPLRMRKDVSSRQENYELKSYRPEKRIFVNGEDCSRILDWIRKTQQR</sequence>
<dbReference type="Pfam" id="PF01715">
    <property type="entry name" value="IPPT"/>
    <property type="match status" value="1"/>
</dbReference>
<name>A0A7I8IP74_SPIIN</name>
<dbReference type="GO" id="GO:0052381">
    <property type="term" value="F:tRNA dimethylallyltransferase activity"/>
    <property type="evidence" value="ECO:0007669"/>
    <property type="project" value="UniProtKB-EC"/>
</dbReference>
<evidence type="ECO:0000256" key="4">
    <source>
        <dbReference type="ARBA" id="ARBA00022679"/>
    </source>
</evidence>
<dbReference type="HAMAP" id="MF_00185">
    <property type="entry name" value="IPP_trans"/>
    <property type="match status" value="1"/>
</dbReference>
<dbReference type="GO" id="GO:0006400">
    <property type="term" value="P:tRNA modification"/>
    <property type="evidence" value="ECO:0007669"/>
    <property type="project" value="TreeGrafter"/>
</dbReference>
<evidence type="ECO:0000256" key="5">
    <source>
        <dbReference type="ARBA" id="ARBA00022694"/>
    </source>
</evidence>
<evidence type="ECO:0000256" key="1">
    <source>
        <dbReference type="ARBA" id="ARBA00001946"/>
    </source>
</evidence>
<proteinExistence type="inferred from homology"/>
<keyword evidence="13" id="KW-1185">Reference proteome</keyword>
<evidence type="ECO:0000256" key="8">
    <source>
        <dbReference type="ARBA" id="ARBA00022840"/>
    </source>
</evidence>
<dbReference type="InterPro" id="IPR027417">
    <property type="entry name" value="P-loop_NTPase"/>
</dbReference>
<dbReference type="PANTHER" id="PTHR11088:SF60">
    <property type="entry name" value="TRNA DIMETHYLALLYLTRANSFERASE"/>
    <property type="match status" value="1"/>
</dbReference>
<comment type="catalytic activity">
    <reaction evidence="10">
        <text>adenosine(37) in tRNA + dimethylallyl diphosphate = N(6)-dimethylallyladenosine(37) in tRNA + diphosphate</text>
        <dbReference type="Rhea" id="RHEA:26482"/>
        <dbReference type="Rhea" id="RHEA-COMP:10162"/>
        <dbReference type="Rhea" id="RHEA-COMP:10375"/>
        <dbReference type="ChEBI" id="CHEBI:33019"/>
        <dbReference type="ChEBI" id="CHEBI:57623"/>
        <dbReference type="ChEBI" id="CHEBI:74411"/>
        <dbReference type="ChEBI" id="CHEBI:74415"/>
        <dbReference type="EC" id="2.5.1.75"/>
    </reaction>
</comment>
<dbReference type="FunFam" id="1.10.20.140:FF:000007">
    <property type="entry name" value="tRNA dimethylallyltransferase 9"/>
    <property type="match status" value="1"/>
</dbReference>
<dbReference type="GO" id="GO:0005524">
    <property type="term" value="F:ATP binding"/>
    <property type="evidence" value="ECO:0007669"/>
    <property type="project" value="UniProtKB-KW"/>
</dbReference>
<dbReference type="Gene3D" id="3.40.50.300">
    <property type="entry name" value="P-loop containing nucleotide triphosphate hydrolases"/>
    <property type="match status" value="1"/>
</dbReference>
<dbReference type="NCBIfam" id="TIGR00174">
    <property type="entry name" value="miaA"/>
    <property type="match status" value="1"/>
</dbReference>
<evidence type="ECO:0000256" key="9">
    <source>
        <dbReference type="ARBA" id="ARBA00022842"/>
    </source>
</evidence>
<evidence type="ECO:0000256" key="7">
    <source>
        <dbReference type="ARBA" id="ARBA00022741"/>
    </source>
</evidence>
<keyword evidence="4 11" id="KW-0808">Transferase</keyword>
<dbReference type="EMBL" id="LR743592">
    <property type="protein sequence ID" value="CAA2619949.1"/>
    <property type="molecule type" value="Genomic_DNA"/>
</dbReference>
<accession>A0A7I8IP74</accession>
<reference evidence="12 13" key="1">
    <citation type="submission" date="2019-12" db="EMBL/GenBank/DDBJ databases">
        <authorList>
            <person name="Scholz U."/>
            <person name="Mascher M."/>
            <person name="Fiebig A."/>
        </authorList>
    </citation>
    <scope>NUCLEOTIDE SEQUENCE</scope>
</reference>
<keyword evidence="5" id="KW-0819">tRNA processing</keyword>
<organism evidence="12">
    <name type="scientific">Spirodela intermedia</name>
    <name type="common">Intermediate duckweed</name>
    <dbReference type="NCBI Taxonomy" id="51605"/>
    <lineage>
        <taxon>Eukaryota</taxon>
        <taxon>Viridiplantae</taxon>
        <taxon>Streptophyta</taxon>
        <taxon>Embryophyta</taxon>
        <taxon>Tracheophyta</taxon>
        <taxon>Spermatophyta</taxon>
        <taxon>Magnoliopsida</taxon>
        <taxon>Liliopsida</taxon>
        <taxon>Araceae</taxon>
        <taxon>Lemnoideae</taxon>
        <taxon>Spirodela</taxon>
    </lineage>
</organism>
<evidence type="ECO:0000256" key="2">
    <source>
        <dbReference type="ARBA" id="ARBA00005842"/>
    </source>
</evidence>
<dbReference type="SUPFAM" id="SSF52540">
    <property type="entry name" value="P-loop containing nucleoside triphosphate hydrolases"/>
    <property type="match status" value="1"/>
</dbReference>
<evidence type="ECO:0000256" key="6">
    <source>
        <dbReference type="ARBA" id="ARBA00022712"/>
    </source>
</evidence>
<dbReference type="EC" id="2.5.1.75" evidence="3"/>
<dbReference type="PANTHER" id="PTHR11088">
    <property type="entry name" value="TRNA DIMETHYLALLYLTRANSFERASE"/>
    <property type="match status" value="1"/>
</dbReference>
<dbReference type="InterPro" id="IPR018022">
    <property type="entry name" value="IPT"/>
</dbReference>
<keyword evidence="7 11" id="KW-0547">Nucleotide-binding</keyword>
<keyword evidence="9" id="KW-0460">Magnesium</keyword>
<dbReference type="Proteomes" id="UP001189122">
    <property type="component" value="Unassembled WGS sequence"/>
</dbReference>
<gene>
    <name evidence="12" type="ORF">SI7747_05006118</name>
</gene>
<dbReference type="GO" id="GO:0009691">
    <property type="term" value="P:cytokinin biosynthetic process"/>
    <property type="evidence" value="ECO:0007669"/>
    <property type="project" value="UniProtKB-KW"/>
</dbReference>
<dbReference type="AlphaFoldDB" id="A0A7I8IP74"/>
<dbReference type="EMBL" id="CACRZD030000005">
    <property type="protein sequence ID" value="CAA6659697.1"/>
    <property type="molecule type" value="Genomic_DNA"/>
</dbReference>
<evidence type="ECO:0000313" key="12">
    <source>
        <dbReference type="EMBL" id="CAA2619949.1"/>
    </source>
</evidence>
<evidence type="ECO:0000256" key="10">
    <source>
        <dbReference type="ARBA" id="ARBA00049563"/>
    </source>
</evidence>
<comment type="cofactor">
    <cofactor evidence="1">
        <name>Mg(2+)</name>
        <dbReference type="ChEBI" id="CHEBI:18420"/>
    </cofactor>
</comment>